<sequence>MPPPSKIDQLPDELRAELEDRLIANGFGGYVALSDWLAEKGFEIGKSAIGERGQQLKRRLAAIKASTEAAKLITAAAPDDADDRSNAIMSLVQTEIFDAILSLQEVTEGAEELSPAARIDLLGKAAKNIAALSRASVNRNKWGVEMRDKALLEAAQRVESAAQARGLTAEDAKFWRQQVLMGM</sequence>
<protein>
    <recommendedName>
        <fullName evidence="3">Terminase</fullName>
    </recommendedName>
</protein>
<proteinExistence type="predicted"/>
<comment type="caution">
    <text evidence="1">The sequence shown here is derived from an EMBL/GenBank/DDBJ whole genome shotgun (WGS) entry which is preliminary data.</text>
</comment>
<dbReference type="AlphaFoldDB" id="A0AAW4RSU0"/>
<name>A0AAW4RSU0_XANCI</name>
<evidence type="ECO:0000313" key="2">
    <source>
        <dbReference type="Proteomes" id="UP000825388"/>
    </source>
</evidence>
<dbReference type="EMBL" id="LOKL01000158">
    <property type="protein sequence ID" value="MBZ3926382.1"/>
    <property type="molecule type" value="Genomic_DNA"/>
</dbReference>
<evidence type="ECO:0000313" key="1">
    <source>
        <dbReference type="EMBL" id="MBZ3926382.1"/>
    </source>
</evidence>
<dbReference type="Pfam" id="PF11985">
    <property type="entry name" value="Phage_Mu_Gp27"/>
    <property type="match status" value="1"/>
</dbReference>
<accession>A0AAW4RSU0</accession>
<reference evidence="1" key="1">
    <citation type="submission" date="2015-12" db="EMBL/GenBank/DDBJ databases">
        <authorList>
            <person name="Bansal K."/>
            <person name="Midha S."/>
            <person name="Patil P.B."/>
        </authorList>
    </citation>
    <scope>NUCLEOTIDE SEQUENCE</scope>
    <source>
        <strain evidence="1">LMG867</strain>
    </source>
</reference>
<gene>
    <name evidence="1" type="ORF">Xseb_02665</name>
</gene>
<evidence type="ECO:0008006" key="3">
    <source>
        <dbReference type="Google" id="ProtNLM"/>
    </source>
</evidence>
<dbReference type="Proteomes" id="UP000825388">
    <property type="component" value="Unassembled WGS sequence"/>
</dbReference>
<dbReference type="InterPro" id="IPR021874">
    <property type="entry name" value="Phage_Mu_Gp27"/>
</dbReference>
<organism evidence="1 2">
    <name type="scientific">Xanthomonas citri pv. sesbaniae</name>
    <dbReference type="NCBI Taxonomy" id="473425"/>
    <lineage>
        <taxon>Bacteria</taxon>
        <taxon>Pseudomonadati</taxon>
        <taxon>Pseudomonadota</taxon>
        <taxon>Gammaproteobacteria</taxon>
        <taxon>Lysobacterales</taxon>
        <taxon>Lysobacteraceae</taxon>
        <taxon>Xanthomonas</taxon>
    </lineage>
</organism>